<name>A0A3N5CVD6_9SPHN</name>
<dbReference type="Proteomes" id="UP000275232">
    <property type="component" value="Unassembled WGS sequence"/>
</dbReference>
<dbReference type="Gene3D" id="1.10.10.2520">
    <property type="entry name" value="Cell wall hydrolase SleB, domain 1"/>
    <property type="match status" value="1"/>
</dbReference>
<protein>
    <submittedName>
        <fullName evidence="2">Cell wall hydrolase</fullName>
    </submittedName>
</protein>
<dbReference type="InterPro" id="IPR011105">
    <property type="entry name" value="Cell_wall_hydrolase_SleB"/>
</dbReference>
<evidence type="ECO:0000313" key="3">
    <source>
        <dbReference type="Proteomes" id="UP000275232"/>
    </source>
</evidence>
<feature type="domain" description="Cell wall hydrolase SleB" evidence="1">
    <location>
        <begin position="106"/>
        <end position="210"/>
    </location>
</feature>
<dbReference type="AlphaFoldDB" id="A0A3N5CVD6"/>
<dbReference type="GO" id="GO:0016787">
    <property type="term" value="F:hydrolase activity"/>
    <property type="evidence" value="ECO:0007669"/>
    <property type="project" value="UniProtKB-KW"/>
</dbReference>
<organism evidence="2 3">
    <name type="scientific">Aurantiacibacter spongiae</name>
    <dbReference type="NCBI Taxonomy" id="2488860"/>
    <lineage>
        <taxon>Bacteria</taxon>
        <taxon>Pseudomonadati</taxon>
        <taxon>Pseudomonadota</taxon>
        <taxon>Alphaproteobacteria</taxon>
        <taxon>Sphingomonadales</taxon>
        <taxon>Erythrobacteraceae</taxon>
        <taxon>Aurantiacibacter</taxon>
    </lineage>
</organism>
<sequence length="211" mass="23250">MLFAHAYGAAGAEGIPQPAGQGEPVRLEVLQTEIETTSGAEQPEIRFVQGEVVQEVPPQPVVIEPTEHADTEAASLRELVGQMDGSAELPREVMCLAQAVYFEARGEPLDGQLAVARVIVNRADSSRFPDDYCSVITQRAQFSFVRGGHIPAPNRGTAAWRRAKAIARIADRDLWDSEADDALYFHATRIRPRWAGRLTARATIDSHIFYR</sequence>
<dbReference type="Pfam" id="PF07486">
    <property type="entry name" value="Hydrolase_2"/>
    <property type="match status" value="1"/>
</dbReference>
<proteinExistence type="predicted"/>
<keyword evidence="3" id="KW-1185">Reference proteome</keyword>
<gene>
    <name evidence="2" type="ORF">EG799_07095</name>
</gene>
<dbReference type="EMBL" id="RPFZ01000001">
    <property type="protein sequence ID" value="RPF72737.1"/>
    <property type="molecule type" value="Genomic_DNA"/>
</dbReference>
<keyword evidence="2" id="KW-0378">Hydrolase</keyword>
<reference evidence="2 3" key="1">
    <citation type="submission" date="2018-11" db="EMBL/GenBank/DDBJ databases">
        <title>Erythrobacter spongiae sp. nov., isolated from a marine sponge.</title>
        <authorList>
            <person name="Zhuang L."/>
            <person name="Luo L."/>
        </authorList>
    </citation>
    <scope>NUCLEOTIDE SEQUENCE [LARGE SCALE GENOMIC DNA]</scope>
    <source>
        <strain evidence="2 3">HN-E23</strain>
    </source>
</reference>
<accession>A0A3N5CVD6</accession>
<comment type="caution">
    <text evidence="2">The sequence shown here is derived from an EMBL/GenBank/DDBJ whole genome shotgun (WGS) entry which is preliminary data.</text>
</comment>
<evidence type="ECO:0000259" key="1">
    <source>
        <dbReference type="Pfam" id="PF07486"/>
    </source>
</evidence>
<dbReference type="OrthoDB" id="9785345at2"/>
<dbReference type="InterPro" id="IPR042047">
    <property type="entry name" value="SleB_dom1"/>
</dbReference>
<evidence type="ECO:0000313" key="2">
    <source>
        <dbReference type="EMBL" id="RPF72737.1"/>
    </source>
</evidence>